<dbReference type="Proteomes" id="UP000248714">
    <property type="component" value="Unassembled WGS sequence"/>
</dbReference>
<organism evidence="2 3">
    <name type="scientific">Lentzea atacamensis</name>
    <dbReference type="NCBI Taxonomy" id="531938"/>
    <lineage>
        <taxon>Bacteria</taxon>
        <taxon>Bacillati</taxon>
        <taxon>Actinomycetota</taxon>
        <taxon>Actinomycetes</taxon>
        <taxon>Pseudonocardiales</taxon>
        <taxon>Pseudonocardiaceae</taxon>
        <taxon>Lentzea</taxon>
    </lineage>
</organism>
<accession>A0ABX9EKD6</accession>
<keyword evidence="1" id="KW-1133">Transmembrane helix</keyword>
<evidence type="ECO:0000256" key="1">
    <source>
        <dbReference type="SAM" id="Phobius"/>
    </source>
</evidence>
<feature type="transmembrane region" description="Helical" evidence="1">
    <location>
        <begin position="17"/>
        <end position="36"/>
    </location>
</feature>
<gene>
    <name evidence="2" type="ORF">C8D87_101721</name>
</gene>
<keyword evidence="1" id="KW-0472">Membrane</keyword>
<protein>
    <recommendedName>
        <fullName evidence="4">Vegetative cell wall protein gp1</fullName>
    </recommendedName>
</protein>
<feature type="transmembrane region" description="Helical" evidence="1">
    <location>
        <begin position="219"/>
        <end position="242"/>
    </location>
</feature>
<reference evidence="2 3" key="1">
    <citation type="submission" date="2018-06" db="EMBL/GenBank/DDBJ databases">
        <title>Genomic Encyclopedia of Type Strains, Phase IV (KMG-IV): sequencing the most valuable type-strain genomes for metagenomic binning, comparative biology and taxonomic classification.</title>
        <authorList>
            <person name="Goeker M."/>
        </authorList>
    </citation>
    <scope>NUCLEOTIDE SEQUENCE [LARGE SCALE GENOMIC DNA]</scope>
    <source>
        <strain evidence="2 3">DSM 45479</strain>
    </source>
</reference>
<dbReference type="RefSeq" id="WP_112225504.1">
    <property type="nucleotide sequence ID" value="NZ_QLTT01000001.1"/>
</dbReference>
<keyword evidence="1" id="KW-0812">Transmembrane</keyword>
<name>A0ABX9EKD6_9PSEU</name>
<evidence type="ECO:0008006" key="4">
    <source>
        <dbReference type="Google" id="ProtNLM"/>
    </source>
</evidence>
<feature type="transmembrane region" description="Helical" evidence="1">
    <location>
        <begin position="56"/>
        <end position="81"/>
    </location>
</feature>
<comment type="caution">
    <text evidence="2">The sequence shown here is derived from an EMBL/GenBank/DDBJ whole genome shotgun (WGS) entry which is preliminary data.</text>
</comment>
<dbReference type="EMBL" id="QLTT01000001">
    <property type="protein sequence ID" value="RAS70421.1"/>
    <property type="molecule type" value="Genomic_DNA"/>
</dbReference>
<sequence>MLSALGAGLGTKVAERWAGLLGSPALVFWIGGLLAWTWGHGGFAGPNSGWRELERWWARSFGTTSVAVQAFVAVLLLLLVAGSARLGESLIFGVLRLLEGYWPRWARPLRVVMVALRGRVVRRRAERWRAFARRREELTTAERAEYASLNRWRAGVPADPGDRMPTKLGDVLRAAESRSRHRYGLDAVVCWPPLWLAMPDTARAEVSAARTQLDDGARLWLWSLLFCVWTPFTWWALGVALLGMIVGYRVALAGSATYGRLVQTCYDLYRKDLYAALGHEMPTDPQLEIEAGRRLTAHLERGPGLTSAAGEAG</sequence>
<evidence type="ECO:0000313" key="2">
    <source>
        <dbReference type="EMBL" id="RAS70421.1"/>
    </source>
</evidence>
<proteinExistence type="predicted"/>
<keyword evidence="3" id="KW-1185">Reference proteome</keyword>
<evidence type="ECO:0000313" key="3">
    <source>
        <dbReference type="Proteomes" id="UP000248714"/>
    </source>
</evidence>